<dbReference type="OrthoDB" id="3478358at2"/>
<protein>
    <submittedName>
        <fullName evidence="1">Uncharacterized protein</fullName>
    </submittedName>
</protein>
<proteinExistence type="predicted"/>
<dbReference type="EMBL" id="FLRH01000003">
    <property type="protein sequence ID" value="SBT66986.1"/>
    <property type="molecule type" value="Genomic_DNA"/>
</dbReference>
<sequence length="121" mass="13495">MASVSIDRSGDDPAVVVVMLQTPTWEFHFWAHLSELARLRSIRQADWSARRALQIGDAAGIPVHWAINDDTVTALIGHDDETWHIAFSMPVETIDRLAAEALELLPEPDPPTPYPGQLEIF</sequence>
<accession>A0A1A9BD28</accession>
<evidence type="ECO:0000313" key="1">
    <source>
        <dbReference type="EMBL" id="SBT66986.1"/>
    </source>
</evidence>
<evidence type="ECO:0000313" key="2">
    <source>
        <dbReference type="Proteomes" id="UP000199558"/>
    </source>
</evidence>
<dbReference type="RefSeq" id="WP_141684598.1">
    <property type="nucleotide sequence ID" value="NZ_FLRH01000003.1"/>
</dbReference>
<dbReference type="Proteomes" id="UP000199558">
    <property type="component" value="Unassembled WGS sequence"/>
</dbReference>
<organism evidence="1 2">
    <name type="scientific">Micromonospora sediminicola</name>
    <dbReference type="NCBI Taxonomy" id="946078"/>
    <lineage>
        <taxon>Bacteria</taxon>
        <taxon>Bacillati</taxon>
        <taxon>Actinomycetota</taxon>
        <taxon>Actinomycetes</taxon>
        <taxon>Micromonosporales</taxon>
        <taxon>Micromonosporaceae</taxon>
        <taxon>Micromonospora</taxon>
    </lineage>
</organism>
<keyword evidence="2" id="KW-1185">Reference proteome</keyword>
<name>A0A1A9BD28_9ACTN</name>
<dbReference type="AlphaFoldDB" id="A0A1A9BD28"/>
<gene>
    <name evidence="1" type="ORF">GA0070622_4037</name>
</gene>
<reference evidence="2" key="1">
    <citation type="submission" date="2016-06" db="EMBL/GenBank/DDBJ databases">
        <authorList>
            <person name="Varghese N."/>
            <person name="Submissions Spin"/>
        </authorList>
    </citation>
    <scope>NUCLEOTIDE SEQUENCE [LARGE SCALE GENOMIC DNA]</scope>
    <source>
        <strain evidence="2">DSM 45794</strain>
    </source>
</reference>